<dbReference type="EMBL" id="JARAOO010000001">
    <property type="protein sequence ID" value="KAJ7981454.1"/>
    <property type="molecule type" value="Genomic_DNA"/>
</dbReference>
<evidence type="ECO:0000313" key="1">
    <source>
        <dbReference type="EMBL" id="KAJ7981454.1"/>
    </source>
</evidence>
<dbReference type="KEGG" id="qsa:O6P43_000716"/>
<dbReference type="Proteomes" id="UP001163823">
    <property type="component" value="Chromosome 1"/>
</dbReference>
<comment type="caution">
    <text evidence="1">The sequence shown here is derived from an EMBL/GenBank/DDBJ whole genome shotgun (WGS) entry which is preliminary data.</text>
</comment>
<name>A0AAD7QHA3_QUISA</name>
<keyword evidence="2" id="KW-1185">Reference proteome</keyword>
<gene>
    <name evidence="1" type="ORF">O6P43_000716</name>
</gene>
<accession>A0AAD7QHA3</accession>
<reference evidence="1 2" key="1">
    <citation type="journal article" date="2023" name="Science">
        <title>Elucidation of the pathway for biosynthesis of saponin adjuvants from the soapbark tree.</title>
        <authorList>
            <person name="Reed J."/>
            <person name="Orme A."/>
            <person name="El-Demerdash A."/>
            <person name="Owen C."/>
            <person name="Martin L.B.B."/>
            <person name="Misra R.C."/>
            <person name="Kikuchi S."/>
            <person name="Rejzek M."/>
            <person name="Martin A.C."/>
            <person name="Harkess A."/>
            <person name="Leebens-Mack J."/>
            <person name="Louveau T."/>
            <person name="Stephenson M.J."/>
            <person name="Osbourn A."/>
        </authorList>
    </citation>
    <scope>NUCLEOTIDE SEQUENCE [LARGE SCALE GENOMIC DNA]</scope>
    <source>
        <strain evidence="1">S10</strain>
    </source>
</reference>
<organism evidence="1 2">
    <name type="scientific">Quillaja saponaria</name>
    <name type="common">Soap bark tree</name>
    <dbReference type="NCBI Taxonomy" id="32244"/>
    <lineage>
        <taxon>Eukaryota</taxon>
        <taxon>Viridiplantae</taxon>
        <taxon>Streptophyta</taxon>
        <taxon>Embryophyta</taxon>
        <taxon>Tracheophyta</taxon>
        <taxon>Spermatophyta</taxon>
        <taxon>Magnoliopsida</taxon>
        <taxon>eudicotyledons</taxon>
        <taxon>Gunneridae</taxon>
        <taxon>Pentapetalae</taxon>
        <taxon>rosids</taxon>
        <taxon>fabids</taxon>
        <taxon>Fabales</taxon>
        <taxon>Quillajaceae</taxon>
        <taxon>Quillaja</taxon>
    </lineage>
</organism>
<sequence>MFVNAHNTGILPAMVAQKTFPSFILELVISVCKVTASGVQPDQWEFMDNLNIPMDISNGSWRERCKQRIQNLKANDRSSIPNSSVERQANKHMIPELYDAIKEGDVDHFVDSLERVLQEKKLHLIAISDQVTPAENSMLHLAIIFFNDNNNY</sequence>
<dbReference type="AlphaFoldDB" id="A0AAD7QHA3"/>
<proteinExistence type="predicted"/>
<evidence type="ECO:0000313" key="2">
    <source>
        <dbReference type="Proteomes" id="UP001163823"/>
    </source>
</evidence>
<protein>
    <submittedName>
        <fullName evidence="1">Ankyrin repeat-containing protein</fullName>
    </submittedName>
</protein>